<protein>
    <recommendedName>
        <fullName evidence="3">BTB domain-containing protein</fullName>
    </recommendedName>
</protein>
<keyword evidence="2" id="KW-1185">Reference proteome</keyword>
<comment type="caution">
    <text evidence="1">The sequence shown here is derived from an EMBL/GenBank/DDBJ whole genome shotgun (WGS) entry which is preliminary data.</text>
</comment>
<sequence>MAAPSKDSEADDPGRAVLLCNSDQTFVTLRPVYEQTNGQSEAVVHKVLLCHFSENIKKLCDERPTSDRKPCFTVPLTSRTLAIFLSWIYTSSFAHVKRRNCASPNLFEELLWDHGYYSSCKYFHNNVCQHDLLELYIFAHAYNVRALRSDIRCVLQALFTGQYETPGIGAALVTFDRLPESNGLHKLFSAFVIRNWRTYLQTAAGAREESPPTKQLEELPKQILVQGMEYHATGLDEMVKVPGGISSPKSPRATAVEKQARYAFHEHKGKNEEQNCDKRWACPSSCWKE</sequence>
<dbReference type="OrthoDB" id="194443at2759"/>
<evidence type="ECO:0008006" key="3">
    <source>
        <dbReference type="Google" id="ProtNLM"/>
    </source>
</evidence>
<dbReference type="Proteomes" id="UP000799772">
    <property type="component" value="Unassembled WGS sequence"/>
</dbReference>
<evidence type="ECO:0000313" key="1">
    <source>
        <dbReference type="EMBL" id="KAF2093463.1"/>
    </source>
</evidence>
<gene>
    <name evidence="1" type="ORF">NA57DRAFT_81390</name>
</gene>
<reference evidence="1" key="1">
    <citation type="journal article" date="2020" name="Stud. Mycol.">
        <title>101 Dothideomycetes genomes: a test case for predicting lifestyles and emergence of pathogens.</title>
        <authorList>
            <person name="Haridas S."/>
            <person name="Albert R."/>
            <person name="Binder M."/>
            <person name="Bloem J."/>
            <person name="Labutti K."/>
            <person name="Salamov A."/>
            <person name="Andreopoulos B."/>
            <person name="Baker S."/>
            <person name="Barry K."/>
            <person name="Bills G."/>
            <person name="Bluhm B."/>
            <person name="Cannon C."/>
            <person name="Castanera R."/>
            <person name="Culley D."/>
            <person name="Daum C."/>
            <person name="Ezra D."/>
            <person name="Gonzalez J."/>
            <person name="Henrissat B."/>
            <person name="Kuo A."/>
            <person name="Liang C."/>
            <person name="Lipzen A."/>
            <person name="Lutzoni F."/>
            <person name="Magnuson J."/>
            <person name="Mondo S."/>
            <person name="Nolan M."/>
            <person name="Ohm R."/>
            <person name="Pangilinan J."/>
            <person name="Park H.-J."/>
            <person name="Ramirez L."/>
            <person name="Alfaro M."/>
            <person name="Sun H."/>
            <person name="Tritt A."/>
            <person name="Yoshinaga Y."/>
            <person name="Zwiers L.-H."/>
            <person name="Turgeon B."/>
            <person name="Goodwin S."/>
            <person name="Spatafora J."/>
            <person name="Crous P."/>
            <person name="Grigoriev I."/>
        </authorList>
    </citation>
    <scope>NUCLEOTIDE SEQUENCE</scope>
    <source>
        <strain evidence="1">CBS 133067</strain>
    </source>
</reference>
<organism evidence="1 2">
    <name type="scientific">Rhizodiscina lignyota</name>
    <dbReference type="NCBI Taxonomy" id="1504668"/>
    <lineage>
        <taxon>Eukaryota</taxon>
        <taxon>Fungi</taxon>
        <taxon>Dikarya</taxon>
        <taxon>Ascomycota</taxon>
        <taxon>Pezizomycotina</taxon>
        <taxon>Dothideomycetes</taxon>
        <taxon>Pleosporomycetidae</taxon>
        <taxon>Aulographales</taxon>
        <taxon>Rhizodiscinaceae</taxon>
        <taxon>Rhizodiscina</taxon>
    </lineage>
</organism>
<proteinExistence type="predicted"/>
<dbReference type="AlphaFoldDB" id="A0A9P4M1E4"/>
<dbReference type="Gene3D" id="3.30.710.10">
    <property type="entry name" value="Potassium Channel Kv1.1, Chain A"/>
    <property type="match status" value="1"/>
</dbReference>
<evidence type="ECO:0000313" key="2">
    <source>
        <dbReference type="Proteomes" id="UP000799772"/>
    </source>
</evidence>
<accession>A0A9P4M1E4</accession>
<dbReference type="EMBL" id="ML978138">
    <property type="protein sequence ID" value="KAF2093463.1"/>
    <property type="molecule type" value="Genomic_DNA"/>
</dbReference>
<dbReference type="InterPro" id="IPR011333">
    <property type="entry name" value="SKP1/BTB/POZ_sf"/>
</dbReference>
<name>A0A9P4M1E4_9PEZI</name>